<dbReference type="GeneID" id="9684989"/>
<proteinExistence type="predicted"/>
<gene>
    <name evidence="1" type="ORF">MICPUCDRAFT_40274</name>
</gene>
<dbReference type="OrthoDB" id="10452116at2759"/>
<evidence type="ECO:0000313" key="2">
    <source>
        <dbReference type="Proteomes" id="UP000001876"/>
    </source>
</evidence>
<dbReference type="KEGG" id="mpp:MICPUCDRAFT_40274"/>
<sequence length="121" mass="12721">MDLSAQTVLKIAAVSSTGYSAQMLAAPDWANSYYYKAGHPKNENWQRWFGHGLAGMALAQGLASGESTANKAVLLASGAQYVTAPLMMLTQKDDFKPAQIALNSAICLGIGGLCLKAGLKK</sequence>
<evidence type="ECO:0000313" key="1">
    <source>
        <dbReference type="EMBL" id="EEH56375.1"/>
    </source>
</evidence>
<dbReference type="RefSeq" id="XP_003059243.1">
    <property type="nucleotide sequence ID" value="XM_003059197.1"/>
</dbReference>
<keyword evidence="2" id="KW-1185">Reference proteome</keyword>
<dbReference type="EMBL" id="GG663740">
    <property type="protein sequence ID" value="EEH56375.1"/>
    <property type="molecule type" value="Genomic_DNA"/>
</dbReference>
<reference evidence="1 2" key="1">
    <citation type="journal article" date="2009" name="Science">
        <title>Green evolution and dynamic adaptations revealed by genomes of the marine picoeukaryotes Micromonas.</title>
        <authorList>
            <person name="Worden A.Z."/>
            <person name="Lee J.H."/>
            <person name="Mock T."/>
            <person name="Rouze P."/>
            <person name="Simmons M.P."/>
            <person name="Aerts A.L."/>
            <person name="Allen A.E."/>
            <person name="Cuvelier M.L."/>
            <person name="Derelle E."/>
            <person name="Everett M.V."/>
            <person name="Foulon E."/>
            <person name="Grimwood J."/>
            <person name="Gundlach H."/>
            <person name="Henrissat B."/>
            <person name="Napoli C."/>
            <person name="McDonald S.M."/>
            <person name="Parker M.S."/>
            <person name="Rombauts S."/>
            <person name="Salamov A."/>
            <person name="Von Dassow P."/>
            <person name="Badger J.H."/>
            <person name="Coutinho P.M."/>
            <person name="Demir E."/>
            <person name="Dubchak I."/>
            <person name="Gentemann C."/>
            <person name="Eikrem W."/>
            <person name="Gready J.E."/>
            <person name="John U."/>
            <person name="Lanier W."/>
            <person name="Lindquist E.A."/>
            <person name="Lucas S."/>
            <person name="Mayer K.F."/>
            <person name="Moreau H."/>
            <person name="Not F."/>
            <person name="Otillar R."/>
            <person name="Panaud O."/>
            <person name="Pangilinan J."/>
            <person name="Paulsen I."/>
            <person name="Piegu B."/>
            <person name="Poliakov A."/>
            <person name="Robbens S."/>
            <person name="Schmutz J."/>
            <person name="Toulza E."/>
            <person name="Wyss T."/>
            <person name="Zelensky A."/>
            <person name="Zhou K."/>
            <person name="Armbrust E.V."/>
            <person name="Bhattacharya D."/>
            <person name="Goodenough U.W."/>
            <person name="Van de Peer Y."/>
            <person name="Grigoriev I.V."/>
        </authorList>
    </citation>
    <scope>NUCLEOTIDE SEQUENCE [LARGE SCALE GENOMIC DNA]</scope>
    <source>
        <strain evidence="1 2">CCMP1545</strain>
    </source>
</reference>
<organism evidence="2">
    <name type="scientific">Micromonas pusilla (strain CCMP1545)</name>
    <name type="common">Picoplanktonic green alga</name>
    <dbReference type="NCBI Taxonomy" id="564608"/>
    <lineage>
        <taxon>Eukaryota</taxon>
        <taxon>Viridiplantae</taxon>
        <taxon>Chlorophyta</taxon>
        <taxon>Mamiellophyceae</taxon>
        <taxon>Mamiellales</taxon>
        <taxon>Mamiellaceae</taxon>
        <taxon>Micromonas</taxon>
    </lineage>
</organism>
<dbReference type="Proteomes" id="UP000001876">
    <property type="component" value="Unassembled WGS sequence"/>
</dbReference>
<dbReference type="AlphaFoldDB" id="C1MUS3"/>
<dbReference type="OMA" id="APQWAND"/>
<protein>
    <submittedName>
        <fullName evidence="1">Predicted protein</fullName>
    </submittedName>
</protein>
<accession>C1MUS3</accession>
<name>C1MUS3_MICPC</name>